<evidence type="ECO:0000313" key="4">
    <source>
        <dbReference type="Proteomes" id="UP000676310"/>
    </source>
</evidence>
<dbReference type="GO" id="GO:0031932">
    <property type="term" value="C:TORC2 complex"/>
    <property type="evidence" value="ECO:0007669"/>
    <property type="project" value="TreeGrafter"/>
</dbReference>
<feature type="region of interest" description="Disordered" evidence="1">
    <location>
        <begin position="1"/>
        <end position="170"/>
    </location>
</feature>
<dbReference type="InterPro" id="IPR029058">
    <property type="entry name" value="AB_hydrolase_fold"/>
</dbReference>
<dbReference type="EMBL" id="CAJRGZ010000017">
    <property type="protein sequence ID" value="CAG5155450.1"/>
    <property type="molecule type" value="Genomic_DNA"/>
</dbReference>
<dbReference type="PANTHER" id="PTHR32428">
    <property type="entry name" value="TARGET OF RAPAMYCIN COMPLEX 2 SUBUNIT BIT61-RELATED"/>
    <property type="match status" value="1"/>
</dbReference>
<feature type="compositionally biased region" description="Pro residues" evidence="1">
    <location>
        <begin position="1"/>
        <end position="11"/>
    </location>
</feature>
<feature type="compositionally biased region" description="Polar residues" evidence="1">
    <location>
        <begin position="434"/>
        <end position="449"/>
    </location>
</feature>
<dbReference type="PANTHER" id="PTHR32428:SF2">
    <property type="entry name" value="TARGET OF RAPAMYCIN COMPLEX 2 SUBUNIT BIT61-RELATED"/>
    <property type="match status" value="1"/>
</dbReference>
<feature type="compositionally biased region" description="Polar residues" evidence="1">
    <location>
        <begin position="360"/>
        <end position="372"/>
    </location>
</feature>
<feature type="region of interest" description="Disordered" evidence="1">
    <location>
        <begin position="297"/>
        <end position="449"/>
    </location>
</feature>
<organism evidence="3 4">
    <name type="scientific">Alternaria atra</name>
    <dbReference type="NCBI Taxonomy" id="119953"/>
    <lineage>
        <taxon>Eukaryota</taxon>
        <taxon>Fungi</taxon>
        <taxon>Dikarya</taxon>
        <taxon>Ascomycota</taxon>
        <taxon>Pezizomycotina</taxon>
        <taxon>Dothideomycetes</taxon>
        <taxon>Pleosporomycetidae</taxon>
        <taxon>Pleosporales</taxon>
        <taxon>Pleosporineae</taxon>
        <taxon>Pleosporaceae</taxon>
        <taxon>Alternaria</taxon>
        <taxon>Alternaria sect. Ulocladioides</taxon>
    </lineage>
</organism>
<comment type="caution">
    <text evidence="3">The sequence shown here is derived from an EMBL/GenBank/DDBJ whole genome shotgun (WGS) entry which is preliminary data.</text>
</comment>
<dbReference type="Pfam" id="PF00135">
    <property type="entry name" value="COesterase"/>
    <property type="match status" value="1"/>
</dbReference>
<protein>
    <recommendedName>
        <fullName evidence="2">Carboxylesterase type B domain-containing protein</fullName>
    </recommendedName>
</protein>
<dbReference type="Gene3D" id="3.40.50.1820">
    <property type="entry name" value="alpha/beta hydrolase"/>
    <property type="match status" value="1"/>
</dbReference>
<dbReference type="PROSITE" id="PS00941">
    <property type="entry name" value="CARBOXYLESTERASE_B_2"/>
    <property type="match status" value="1"/>
</dbReference>
<accession>A0A8J2I082</accession>
<name>A0A8J2I082_9PLEO</name>
<feature type="region of interest" description="Disordered" evidence="1">
    <location>
        <begin position="199"/>
        <end position="276"/>
    </location>
</feature>
<dbReference type="GeneID" id="67015249"/>
<dbReference type="OrthoDB" id="2290221at2759"/>
<feature type="compositionally biased region" description="Low complexity" evidence="1">
    <location>
        <begin position="123"/>
        <end position="137"/>
    </location>
</feature>
<dbReference type="InterPro" id="IPR019819">
    <property type="entry name" value="Carboxylesterase_B_CS"/>
</dbReference>
<dbReference type="InterPro" id="IPR002018">
    <property type="entry name" value="CarbesteraseB"/>
</dbReference>
<dbReference type="InterPro" id="IPR013745">
    <property type="entry name" value="Bit61/PRR5"/>
</dbReference>
<dbReference type="AlphaFoldDB" id="A0A8J2I082"/>
<feature type="domain" description="Carboxylesterase type B" evidence="2">
    <location>
        <begin position="698"/>
        <end position="1146"/>
    </location>
</feature>
<evidence type="ECO:0000313" key="3">
    <source>
        <dbReference type="EMBL" id="CAG5155450.1"/>
    </source>
</evidence>
<gene>
    <name evidence="3" type="ORF">ALTATR162_LOCUS3668</name>
</gene>
<keyword evidence="4" id="KW-1185">Reference proteome</keyword>
<dbReference type="RefSeq" id="XP_043167211.1">
    <property type="nucleotide sequence ID" value="XM_043311276.1"/>
</dbReference>
<dbReference type="SUPFAM" id="SSF53474">
    <property type="entry name" value="alpha/beta-Hydrolases"/>
    <property type="match status" value="1"/>
</dbReference>
<proteinExistence type="predicted"/>
<dbReference type="Proteomes" id="UP000676310">
    <property type="component" value="Unassembled WGS sequence"/>
</dbReference>
<evidence type="ECO:0000256" key="1">
    <source>
        <dbReference type="SAM" id="MobiDB-lite"/>
    </source>
</evidence>
<feature type="compositionally biased region" description="Low complexity" evidence="1">
    <location>
        <begin position="301"/>
        <end position="320"/>
    </location>
</feature>
<feature type="region of interest" description="Disordered" evidence="1">
    <location>
        <begin position="668"/>
        <end position="687"/>
    </location>
</feature>
<feature type="compositionally biased region" description="Polar residues" evidence="1">
    <location>
        <begin position="43"/>
        <end position="65"/>
    </location>
</feature>
<dbReference type="GO" id="GO:0038203">
    <property type="term" value="P:TORC2 signaling"/>
    <property type="evidence" value="ECO:0007669"/>
    <property type="project" value="TreeGrafter"/>
</dbReference>
<sequence>MPPSSPPPPTPSIQRPSLDDSDSDGSQVTLQQQRRSPLPGSILSPSFAKSPTSSDSRAASAQNYSRPGIVRDAVQSQGHIGAHLGHRPRQRSQGYFEPSLSSMKEGSIRDRDNTMASQSHLTASQIAAQAAYASNSQHNRKRSTTIPAPSEAAPAGRGQPMSPPPVPTQAQVTFRTNGMTYSNGVVGDRMAATSAANAAFPRSPLNSPGIQGQQQQQQPHASPKPASSTPEPPQLQKPKEGKSRIGGKLFSSKPKNIKIDNRLGGKEQALPSPGKIGIGIHSSQALNRMMMAGSTTSLVDSGTNSSNASLYSSANASTSTLVPPRNDSLPERKEEKHKHHFLSRQKHKLKDQDGFALPLSSASSNSKPTNPSAPEPLYSFAAPSSPGHSSSFANSVTGLDLRHGGRHLRRAKKEEKAAAFLDAQLEPPYRERNQSFSTERSEWPSLSSSITTTPNMAAPGQTISHTTEMLHLGSSFGINGLSPDDAWPLLKARVLLIFEGEDPRPPVEDFNALVTVHIKRCIHKRSPIILIEDLNELLQTGFGSLDQTLRHVPDDRLIPHLVEMWLVVFTTILPFLQAVFLPLDLEFRGSGIMTSAQAAEFWGVMLPDEMNTKSPEHRNIPILGELEVRRITLLMFRDIVILPRYEALMAIFSRLSLENLNAGLESPSPIPDGVMGQQQQQQRPAPKYPEAIEDPTQVQNSSYGPSCIQAIPKADVTFEPPGNESVQAEDCLFLDVYVPSWALEQDPNEEPLPVVVWIYGGAYVFGSKDLDFKLEGGTFHAYDGQGIREQTDNGVIWVTGNYRMGAFGFLAGSTMEEEAQPNAGLHDQRLLLDWVQRYIGLVGGDKKSVSAWGLSAGAGSILHHLTAYGGSKTDEAPLFERAAMWSPAFQWGYDRAGALEETFHNFTTKAKCSSSNALKCLKEASTHDLSRANQEVVSAAIGLGMFPFGPAVDGDLVPELPAALLSEGRHNNCSSIIVSHDHDEVSMFLADWVDTKEDFTQFLGYAFPGDALASIRQKIETQYPAKLFDFQQKQRMRHVLRDSTFVCNKRQIYNAFHTDSSVYTAKFEMPPAQHGFDMFAIIWHYGVAVSDLIKYAAPKVPGAFLDLYDQIWPGFAPTYQRYYAGHVLTGDPNSLQSYRALTWERTVDDGNTLTNSMMMGRLFASNPPFFKSSQDPQSSTENCAFWDEVAKDISKLLGKKATPIVSFREQLELR</sequence>
<feature type="compositionally biased region" description="Basic residues" evidence="1">
    <location>
        <begin position="335"/>
        <end position="349"/>
    </location>
</feature>
<evidence type="ECO:0000259" key="2">
    <source>
        <dbReference type="Pfam" id="PF00135"/>
    </source>
</evidence>
<feature type="compositionally biased region" description="Polar residues" evidence="1">
    <location>
        <begin position="24"/>
        <end position="35"/>
    </location>
</feature>
<dbReference type="Pfam" id="PF08539">
    <property type="entry name" value="HbrB"/>
    <property type="match status" value="1"/>
</dbReference>
<feature type="compositionally biased region" description="Polar residues" evidence="1">
    <location>
        <begin position="386"/>
        <end position="397"/>
    </location>
</feature>
<reference evidence="3" key="1">
    <citation type="submission" date="2021-05" db="EMBL/GenBank/DDBJ databases">
        <authorList>
            <person name="Stam R."/>
        </authorList>
    </citation>
    <scope>NUCLEOTIDE SEQUENCE</scope>
    <source>
        <strain evidence="3">CS162</strain>
    </source>
</reference>